<feature type="region of interest" description="Disordered" evidence="1">
    <location>
        <begin position="47"/>
        <end position="67"/>
    </location>
</feature>
<organism evidence="2 3">
    <name type="scientific">Melipona bicolor</name>
    <dbReference type="NCBI Taxonomy" id="60889"/>
    <lineage>
        <taxon>Eukaryota</taxon>
        <taxon>Metazoa</taxon>
        <taxon>Ecdysozoa</taxon>
        <taxon>Arthropoda</taxon>
        <taxon>Hexapoda</taxon>
        <taxon>Insecta</taxon>
        <taxon>Pterygota</taxon>
        <taxon>Neoptera</taxon>
        <taxon>Endopterygota</taxon>
        <taxon>Hymenoptera</taxon>
        <taxon>Apocrita</taxon>
        <taxon>Aculeata</taxon>
        <taxon>Apoidea</taxon>
        <taxon>Anthophila</taxon>
        <taxon>Apidae</taxon>
        <taxon>Melipona</taxon>
    </lineage>
</organism>
<name>A0AA40GGX7_9HYME</name>
<accession>A0AA40GGX7</accession>
<sequence length="67" mass="7795">MQRVRSAWHVLEHEEMRPMCKRKKEKGEGEDRRKMGINVLKRTVIRGDDATNKDGTNDVSESCISHN</sequence>
<feature type="compositionally biased region" description="Polar residues" evidence="1">
    <location>
        <begin position="57"/>
        <end position="67"/>
    </location>
</feature>
<gene>
    <name evidence="2" type="ORF">K0M31_002032</name>
</gene>
<evidence type="ECO:0000313" key="2">
    <source>
        <dbReference type="EMBL" id="KAK1137527.1"/>
    </source>
</evidence>
<feature type="compositionally biased region" description="Basic and acidic residues" evidence="1">
    <location>
        <begin position="47"/>
        <end position="56"/>
    </location>
</feature>
<evidence type="ECO:0000313" key="3">
    <source>
        <dbReference type="Proteomes" id="UP001177670"/>
    </source>
</evidence>
<dbReference type="EMBL" id="JAHYIQ010000001">
    <property type="protein sequence ID" value="KAK1137527.1"/>
    <property type="molecule type" value="Genomic_DNA"/>
</dbReference>
<keyword evidence="3" id="KW-1185">Reference proteome</keyword>
<protein>
    <submittedName>
        <fullName evidence="2">Uncharacterized protein</fullName>
    </submittedName>
</protein>
<evidence type="ECO:0000256" key="1">
    <source>
        <dbReference type="SAM" id="MobiDB-lite"/>
    </source>
</evidence>
<dbReference type="AlphaFoldDB" id="A0AA40GGX7"/>
<reference evidence="2" key="1">
    <citation type="submission" date="2021-10" db="EMBL/GenBank/DDBJ databases">
        <title>Melipona bicolor Genome sequencing and assembly.</title>
        <authorList>
            <person name="Araujo N.S."/>
            <person name="Arias M.C."/>
        </authorList>
    </citation>
    <scope>NUCLEOTIDE SEQUENCE</scope>
    <source>
        <strain evidence="2">USP_2M_L1-L4_2017</strain>
        <tissue evidence="2">Whole body</tissue>
    </source>
</reference>
<dbReference type="Proteomes" id="UP001177670">
    <property type="component" value="Unassembled WGS sequence"/>
</dbReference>
<comment type="caution">
    <text evidence="2">The sequence shown here is derived from an EMBL/GenBank/DDBJ whole genome shotgun (WGS) entry which is preliminary data.</text>
</comment>
<proteinExistence type="predicted"/>